<dbReference type="Pfam" id="PF00400">
    <property type="entry name" value="WD40"/>
    <property type="match status" value="2"/>
</dbReference>
<name>A0ABW8LMV1_9ACTN</name>
<dbReference type="Gene3D" id="2.130.10.10">
    <property type="entry name" value="YVTN repeat-like/Quinoprotein amine dehydrogenase"/>
    <property type="match status" value="2"/>
</dbReference>
<keyword evidence="5" id="KW-1185">Reference proteome</keyword>
<dbReference type="InterPro" id="IPR019775">
    <property type="entry name" value="WD40_repeat_CS"/>
</dbReference>
<protein>
    <submittedName>
        <fullName evidence="4">WD40 repeat domain-containing protein</fullName>
    </submittedName>
</protein>
<evidence type="ECO:0000313" key="4">
    <source>
        <dbReference type="EMBL" id="MFK4266370.1"/>
    </source>
</evidence>
<dbReference type="PROSITE" id="PS50294">
    <property type="entry name" value="WD_REPEATS_REGION"/>
    <property type="match status" value="1"/>
</dbReference>
<dbReference type="RefSeq" id="WP_404746448.1">
    <property type="nucleotide sequence ID" value="NZ_JBJDQH010000005.1"/>
</dbReference>
<dbReference type="SUPFAM" id="SSF50998">
    <property type="entry name" value="Quinoprotein alcohol dehydrogenase-like"/>
    <property type="match status" value="1"/>
</dbReference>
<dbReference type="Proteomes" id="UP001620295">
    <property type="component" value="Unassembled WGS sequence"/>
</dbReference>
<dbReference type="SMART" id="SM00320">
    <property type="entry name" value="WD40"/>
    <property type="match status" value="4"/>
</dbReference>
<accession>A0ABW8LMV1</accession>
<reference evidence="4 5" key="1">
    <citation type="submission" date="2024-11" db="EMBL/GenBank/DDBJ databases">
        <title>The Natural Products Discovery Center: Release of the First 8490 Sequenced Strains for Exploring Actinobacteria Biosynthetic Diversity.</title>
        <authorList>
            <person name="Kalkreuter E."/>
            <person name="Kautsar S.A."/>
            <person name="Yang D."/>
            <person name="Bader C.D."/>
            <person name="Teijaro C.N."/>
            <person name="Fluegel L."/>
            <person name="Davis C.M."/>
            <person name="Simpson J.R."/>
            <person name="Lauterbach L."/>
            <person name="Steele A.D."/>
            <person name="Gui C."/>
            <person name="Meng S."/>
            <person name="Li G."/>
            <person name="Viehrig K."/>
            <person name="Ye F."/>
            <person name="Su P."/>
            <person name="Kiefer A.F."/>
            <person name="Nichols A."/>
            <person name="Cepeda A.J."/>
            <person name="Yan W."/>
            <person name="Fan B."/>
            <person name="Jiang Y."/>
            <person name="Adhikari A."/>
            <person name="Zheng C.-J."/>
            <person name="Schuster L."/>
            <person name="Cowan T.M."/>
            <person name="Smanski M.J."/>
            <person name="Chevrette M.G."/>
            <person name="De Carvalho L.P.S."/>
            <person name="Shen B."/>
        </authorList>
    </citation>
    <scope>NUCLEOTIDE SEQUENCE [LARGE SCALE GENOMIC DNA]</scope>
    <source>
        <strain evidence="4 5">NPDC020863</strain>
    </source>
</reference>
<comment type="caution">
    <text evidence="4">The sequence shown here is derived from an EMBL/GenBank/DDBJ whole genome shotgun (WGS) entry which is preliminary data.</text>
</comment>
<sequence length="336" mass="35707">MTDSRLIKSSMIPSEGNVDDFAVVDVNGRPWVVCASRNDVWTWDLIGDAWLERPLDDFDNGSYGIPVYPDFEHMDVTVVDGRLLFAAGGQHQGPGLWDVISGELLNAPPEFRSCVHALGMTSADGRITLVAGAAAPEVWVWDPSDPEVEAWGPTDDEYAEEQEPRELPGHSGDMSDLVVGRLRGRPVVVSGGDGEVLLSDLESEELVHKWSADGLVHAVALSEVDGRPVVLAVTDSGELRSWDAVGGEPVGRFPTGHTGRTSALAAAVVGARTLAVTGSDDGTARVWDLAEGRQIGAPLAGHEGEVWTVAITLMGGRHVVLTAGRGGVVRVWDPSV</sequence>
<evidence type="ECO:0000256" key="3">
    <source>
        <dbReference type="PROSITE-ProRule" id="PRU00221"/>
    </source>
</evidence>
<dbReference type="EMBL" id="JBJDQH010000005">
    <property type="protein sequence ID" value="MFK4266370.1"/>
    <property type="molecule type" value="Genomic_DNA"/>
</dbReference>
<dbReference type="PANTHER" id="PTHR19848">
    <property type="entry name" value="WD40 REPEAT PROTEIN"/>
    <property type="match status" value="1"/>
</dbReference>
<feature type="repeat" description="WD" evidence="3">
    <location>
        <begin position="299"/>
        <end position="336"/>
    </location>
</feature>
<keyword evidence="1 3" id="KW-0853">WD repeat</keyword>
<dbReference type="InterPro" id="IPR001680">
    <property type="entry name" value="WD40_rpt"/>
</dbReference>
<organism evidence="4 5">
    <name type="scientific">Streptomyces milbemycinicus</name>
    <dbReference type="NCBI Taxonomy" id="476552"/>
    <lineage>
        <taxon>Bacteria</taxon>
        <taxon>Bacillati</taxon>
        <taxon>Actinomycetota</taxon>
        <taxon>Actinomycetes</taxon>
        <taxon>Kitasatosporales</taxon>
        <taxon>Streptomycetaceae</taxon>
        <taxon>Streptomyces</taxon>
    </lineage>
</organism>
<feature type="repeat" description="WD" evidence="3">
    <location>
        <begin position="276"/>
        <end position="297"/>
    </location>
</feature>
<evidence type="ECO:0000313" key="5">
    <source>
        <dbReference type="Proteomes" id="UP001620295"/>
    </source>
</evidence>
<evidence type="ECO:0000256" key="2">
    <source>
        <dbReference type="ARBA" id="ARBA00022737"/>
    </source>
</evidence>
<keyword evidence="2" id="KW-0677">Repeat</keyword>
<evidence type="ECO:0000256" key="1">
    <source>
        <dbReference type="ARBA" id="ARBA00022574"/>
    </source>
</evidence>
<proteinExistence type="predicted"/>
<dbReference type="InterPro" id="IPR011047">
    <property type="entry name" value="Quinoprotein_ADH-like_sf"/>
</dbReference>
<dbReference type="PROSITE" id="PS50082">
    <property type="entry name" value="WD_REPEATS_2"/>
    <property type="match status" value="2"/>
</dbReference>
<dbReference type="InterPro" id="IPR015943">
    <property type="entry name" value="WD40/YVTN_repeat-like_dom_sf"/>
</dbReference>
<gene>
    <name evidence="4" type="ORF">ACI2L5_15710</name>
</gene>
<dbReference type="PROSITE" id="PS00678">
    <property type="entry name" value="WD_REPEATS_1"/>
    <property type="match status" value="1"/>
</dbReference>
<dbReference type="PANTHER" id="PTHR19848:SF8">
    <property type="entry name" value="F-BOX AND WD REPEAT DOMAIN CONTAINING 7"/>
    <property type="match status" value="1"/>
</dbReference>